<dbReference type="RefSeq" id="WP_240256431.1">
    <property type="nucleotide sequence ID" value="NZ_JAKTTI010000023.1"/>
</dbReference>
<dbReference type="NCBIfam" id="TIGR00229">
    <property type="entry name" value="sensory_box"/>
    <property type="match status" value="1"/>
</dbReference>
<dbReference type="PROSITE" id="PS50887">
    <property type="entry name" value="GGDEF"/>
    <property type="match status" value="1"/>
</dbReference>
<dbReference type="Gene3D" id="3.20.20.450">
    <property type="entry name" value="EAL domain"/>
    <property type="match status" value="1"/>
</dbReference>
<dbReference type="SMART" id="SM00052">
    <property type="entry name" value="EAL"/>
    <property type="match status" value="1"/>
</dbReference>
<evidence type="ECO:0000313" key="4">
    <source>
        <dbReference type="EMBL" id="MCH1626512.1"/>
    </source>
</evidence>
<dbReference type="InterPro" id="IPR001633">
    <property type="entry name" value="EAL_dom"/>
</dbReference>
<dbReference type="InterPro" id="IPR000160">
    <property type="entry name" value="GGDEF_dom"/>
</dbReference>
<dbReference type="InterPro" id="IPR035965">
    <property type="entry name" value="PAS-like_dom_sf"/>
</dbReference>
<accession>A0AAW5E9E4</accession>
<sequence>MDKFGAELYKDIFEQLNFSAIITDENKTIISVNAAYLSLSGCKKDEMLNKQIELFFADTYDELRDEIVIKTNDGREILQQLIVNPIKVENHSFQIWLMTDYQVSGLDPLTKLPNRFLLSQKIDKAIQKARTEGAIFAVLFLDLDRFKFVNDTLGHSYGDLLLKEAANRIKTAIGHHNVIARMGGDEFVCVLEDIRDEKEAEQYAKKILEAFSTPYLLNETVIYVTTSVGISTFPYDGDEVEMLITNADSAMYVAKKKGRNQYEMSNADISAGGFEKLLIENNLRRALENDELSLYFQPQVNLKSNRIMSMEALLRWKHPDLGMILPGEFIPIAEETGLILPIGDWVIRTACHKMKEWQDDGYPPIRVAVNLSAGQFLQNDLVEKIRNVLTEVSLDPTYLELEITENMVMQDVHKAIDVLQQLKELGVWISIDDFGTGYSSLNYLKDFPVDTLKIDRSFIYDIDKNPSSVALTKAITTLAHDLKLKVIAEGVENYKQLSMVKQFSCDVVQGYYFSQPLSYDHVVRYLNEYQSSKVNNA</sequence>
<keyword evidence="5" id="KW-1185">Reference proteome</keyword>
<name>A0AAW5E9E4_9BACI</name>
<dbReference type="PROSITE" id="PS50883">
    <property type="entry name" value="EAL"/>
    <property type="match status" value="1"/>
</dbReference>
<evidence type="ECO:0000259" key="2">
    <source>
        <dbReference type="PROSITE" id="PS50883"/>
    </source>
</evidence>
<dbReference type="SUPFAM" id="SSF141868">
    <property type="entry name" value="EAL domain-like"/>
    <property type="match status" value="1"/>
</dbReference>
<dbReference type="Pfam" id="PF13188">
    <property type="entry name" value="PAS_8"/>
    <property type="match status" value="1"/>
</dbReference>
<dbReference type="PROSITE" id="PS50112">
    <property type="entry name" value="PAS"/>
    <property type="match status" value="1"/>
</dbReference>
<evidence type="ECO:0000259" key="3">
    <source>
        <dbReference type="PROSITE" id="PS50887"/>
    </source>
</evidence>
<protein>
    <submittedName>
        <fullName evidence="4">EAL domain-containing protein</fullName>
    </submittedName>
</protein>
<dbReference type="InterPro" id="IPR052155">
    <property type="entry name" value="Biofilm_reg_signaling"/>
</dbReference>
<feature type="domain" description="EAL" evidence="2">
    <location>
        <begin position="276"/>
        <end position="530"/>
    </location>
</feature>
<dbReference type="SUPFAM" id="SSF55073">
    <property type="entry name" value="Nucleotide cyclase"/>
    <property type="match status" value="1"/>
</dbReference>
<gene>
    <name evidence="4" type="ORF">MJG50_14335</name>
</gene>
<evidence type="ECO:0000313" key="5">
    <source>
        <dbReference type="Proteomes" id="UP001431131"/>
    </source>
</evidence>
<comment type="caution">
    <text evidence="4">The sequence shown here is derived from an EMBL/GenBank/DDBJ whole genome shotgun (WGS) entry which is preliminary data.</text>
</comment>
<dbReference type="PANTHER" id="PTHR44757:SF2">
    <property type="entry name" value="BIOFILM ARCHITECTURE MAINTENANCE PROTEIN MBAA"/>
    <property type="match status" value="1"/>
</dbReference>
<dbReference type="InterPro" id="IPR029787">
    <property type="entry name" value="Nucleotide_cyclase"/>
</dbReference>
<dbReference type="CDD" id="cd01948">
    <property type="entry name" value="EAL"/>
    <property type="match status" value="1"/>
</dbReference>
<feature type="domain" description="GGDEF" evidence="3">
    <location>
        <begin position="134"/>
        <end position="267"/>
    </location>
</feature>
<dbReference type="SUPFAM" id="SSF55785">
    <property type="entry name" value="PYP-like sensor domain (PAS domain)"/>
    <property type="match status" value="1"/>
</dbReference>
<dbReference type="InterPro" id="IPR043128">
    <property type="entry name" value="Rev_trsase/Diguanyl_cyclase"/>
</dbReference>
<dbReference type="Proteomes" id="UP001431131">
    <property type="component" value="Unassembled WGS sequence"/>
</dbReference>
<dbReference type="InterPro" id="IPR000014">
    <property type="entry name" value="PAS"/>
</dbReference>
<dbReference type="AlphaFoldDB" id="A0AAW5E9E4"/>
<organism evidence="4 5">
    <name type="scientific">Fredinandcohnia quinoae</name>
    <dbReference type="NCBI Taxonomy" id="2918902"/>
    <lineage>
        <taxon>Bacteria</taxon>
        <taxon>Bacillati</taxon>
        <taxon>Bacillota</taxon>
        <taxon>Bacilli</taxon>
        <taxon>Bacillales</taxon>
        <taxon>Bacillaceae</taxon>
        <taxon>Fredinandcohnia</taxon>
    </lineage>
</organism>
<feature type="domain" description="PAS" evidence="1">
    <location>
        <begin position="5"/>
        <end position="67"/>
    </location>
</feature>
<dbReference type="PANTHER" id="PTHR44757">
    <property type="entry name" value="DIGUANYLATE CYCLASE DGCP"/>
    <property type="match status" value="1"/>
</dbReference>
<dbReference type="NCBIfam" id="TIGR00254">
    <property type="entry name" value="GGDEF"/>
    <property type="match status" value="1"/>
</dbReference>
<dbReference type="InterPro" id="IPR035919">
    <property type="entry name" value="EAL_sf"/>
</dbReference>
<dbReference type="FunFam" id="3.20.20.450:FF:000001">
    <property type="entry name" value="Cyclic di-GMP phosphodiesterase yahA"/>
    <property type="match status" value="1"/>
</dbReference>
<dbReference type="CDD" id="cd01949">
    <property type="entry name" value="GGDEF"/>
    <property type="match status" value="1"/>
</dbReference>
<dbReference type="SMART" id="SM00267">
    <property type="entry name" value="GGDEF"/>
    <property type="match status" value="1"/>
</dbReference>
<reference evidence="4" key="1">
    <citation type="submission" date="2022-02" db="EMBL/GenBank/DDBJ databases">
        <title>Fredinandcohnia quinoae sp. nov. isolated from Chenopodium quinoa seeds.</title>
        <authorList>
            <person name="Saati-Santamaria Z."/>
            <person name="Flores-Felix J.D."/>
            <person name="Igual J.M."/>
            <person name="Velazquez E."/>
            <person name="Garcia-Fraile P."/>
            <person name="Martinez-Molina E."/>
        </authorList>
    </citation>
    <scope>NUCLEOTIDE SEQUENCE</scope>
    <source>
        <strain evidence="4">SECRCQ15</strain>
    </source>
</reference>
<dbReference type="SMART" id="SM00091">
    <property type="entry name" value="PAS"/>
    <property type="match status" value="1"/>
</dbReference>
<dbReference type="Gene3D" id="3.30.450.20">
    <property type="entry name" value="PAS domain"/>
    <property type="match status" value="1"/>
</dbReference>
<dbReference type="EMBL" id="JAKTTI010000023">
    <property type="protein sequence ID" value="MCH1626512.1"/>
    <property type="molecule type" value="Genomic_DNA"/>
</dbReference>
<dbReference type="CDD" id="cd00130">
    <property type="entry name" value="PAS"/>
    <property type="match status" value="1"/>
</dbReference>
<dbReference type="Gene3D" id="3.30.70.270">
    <property type="match status" value="1"/>
</dbReference>
<dbReference type="Pfam" id="PF00990">
    <property type="entry name" value="GGDEF"/>
    <property type="match status" value="1"/>
</dbReference>
<proteinExistence type="predicted"/>
<dbReference type="Pfam" id="PF00563">
    <property type="entry name" value="EAL"/>
    <property type="match status" value="1"/>
</dbReference>
<dbReference type="FunFam" id="3.30.70.270:FF:000001">
    <property type="entry name" value="Diguanylate cyclase domain protein"/>
    <property type="match status" value="1"/>
</dbReference>
<evidence type="ECO:0000259" key="1">
    <source>
        <dbReference type="PROSITE" id="PS50112"/>
    </source>
</evidence>